<gene>
    <name evidence="3" type="ORF">HS088_TW10G00394</name>
</gene>
<feature type="compositionally biased region" description="Basic and acidic residues" evidence="1">
    <location>
        <begin position="28"/>
        <end position="38"/>
    </location>
</feature>
<evidence type="ECO:0008006" key="5">
    <source>
        <dbReference type="Google" id="ProtNLM"/>
    </source>
</evidence>
<keyword evidence="4" id="KW-1185">Reference proteome</keyword>
<name>A0A7J7D4W1_TRIWF</name>
<dbReference type="AlphaFoldDB" id="A0A7J7D4W1"/>
<dbReference type="Pfam" id="PF07172">
    <property type="entry name" value="GRP"/>
    <property type="match status" value="1"/>
</dbReference>
<accession>A0A7J7D4W1</accession>
<sequence>MASKTFLLLGLLLAVFLLISSEVAAKDLAETSSDKEQLDAETNELDQYGRYPGGGRGGGGRGGYPGGGRGGYPGGGRGGNPGGGRGGYPGGGRGGNPGGGRGGYPRGQCPYGCCARGGYHRGGYCDYCCSYAGEKAQATP</sequence>
<dbReference type="PANTHER" id="PTHR37389:SF16">
    <property type="entry name" value="GLYCINE-RICH CELL WALL STRUCTURAL PROTEIN"/>
    <property type="match status" value="1"/>
</dbReference>
<evidence type="ECO:0000256" key="2">
    <source>
        <dbReference type="SAM" id="SignalP"/>
    </source>
</evidence>
<reference evidence="3 4" key="1">
    <citation type="journal article" date="2020" name="Nat. Commun.">
        <title>Genome of Tripterygium wilfordii and identification of cytochrome P450 involved in triptolide biosynthesis.</title>
        <authorList>
            <person name="Tu L."/>
            <person name="Su P."/>
            <person name="Zhang Z."/>
            <person name="Gao L."/>
            <person name="Wang J."/>
            <person name="Hu T."/>
            <person name="Zhou J."/>
            <person name="Zhang Y."/>
            <person name="Zhao Y."/>
            <person name="Liu Y."/>
            <person name="Song Y."/>
            <person name="Tong Y."/>
            <person name="Lu Y."/>
            <person name="Yang J."/>
            <person name="Xu C."/>
            <person name="Jia M."/>
            <person name="Peters R.J."/>
            <person name="Huang L."/>
            <person name="Gao W."/>
        </authorList>
    </citation>
    <scope>NUCLEOTIDE SEQUENCE [LARGE SCALE GENOMIC DNA]</scope>
    <source>
        <strain evidence="4">cv. XIE 37</strain>
        <tissue evidence="3">Leaf</tissue>
    </source>
</reference>
<dbReference type="Proteomes" id="UP000593562">
    <property type="component" value="Unassembled WGS sequence"/>
</dbReference>
<dbReference type="InterPro" id="IPR010800">
    <property type="entry name" value="GRP"/>
</dbReference>
<dbReference type="FunCoup" id="A0A7J7D4W1">
    <property type="interactions" value="13"/>
</dbReference>
<feature type="chain" id="PRO_5029510010" description="Glycine-rich protein" evidence="2">
    <location>
        <begin position="26"/>
        <end position="140"/>
    </location>
</feature>
<feature type="compositionally biased region" description="Gly residues" evidence="1">
    <location>
        <begin position="51"/>
        <end position="101"/>
    </location>
</feature>
<protein>
    <recommendedName>
        <fullName evidence="5">Glycine-rich protein</fullName>
    </recommendedName>
</protein>
<feature type="region of interest" description="Disordered" evidence="1">
    <location>
        <begin position="28"/>
        <end position="101"/>
    </location>
</feature>
<dbReference type="EMBL" id="JAAARO010000010">
    <property type="protein sequence ID" value="KAF5741397.1"/>
    <property type="molecule type" value="Genomic_DNA"/>
</dbReference>
<comment type="caution">
    <text evidence="3">The sequence shown here is derived from an EMBL/GenBank/DDBJ whole genome shotgun (WGS) entry which is preliminary data.</text>
</comment>
<feature type="signal peptide" evidence="2">
    <location>
        <begin position="1"/>
        <end position="25"/>
    </location>
</feature>
<proteinExistence type="predicted"/>
<evidence type="ECO:0000313" key="3">
    <source>
        <dbReference type="EMBL" id="KAF5741397.1"/>
    </source>
</evidence>
<dbReference type="PANTHER" id="PTHR37389">
    <property type="entry name" value="NODULIN-24"/>
    <property type="match status" value="1"/>
</dbReference>
<organism evidence="3 4">
    <name type="scientific">Tripterygium wilfordii</name>
    <name type="common">Thunder God vine</name>
    <dbReference type="NCBI Taxonomy" id="458696"/>
    <lineage>
        <taxon>Eukaryota</taxon>
        <taxon>Viridiplantae</taxon>
        <taxon>Streptophyta</taxon>
        <taxon>Embryophyta</taxon>
        <taxon>Tracheophyta</taxon>
        <taxon>Spermatophyta</taxon>
        <taxon>Magnoliopsida</taxon>
        <taxon>eudicotyledons</taxon>
        <taxon>Gunneridae</taxon>
        <taxon>Pentapetalae</taxon>
        <taxon>rosids</taxon>
        <taxon>fabids</taxon>
        <taxon>Celastrales</taxon>
        <taxon>Celastraceae</taxon>
        <taxon>Tripterygium</taxon>
    </lineage>
</organism>
<evidence type="ECO:0000256" key="1">
    <source>
        <dbReference type="SAM" id="MobiDB-lite"/>
    </source>
</evidence>
<keyword evidence="2" id="KW-0732">Signal</keyword>
<evidence type="ECO:0000313" key="4">
    <source>
        <dbReference type="Proteomes" id="UP000593562"/>
    </source>
</evidence>
<dbReference type="InParanoid" id="A0A7J7D4W1"/>